<dbReference type="AlphaFoldDB" id="A0A5D4TRR7"/>
<accession>A0A5D4TRR7</accession>
<keyword evidence="4 6" id="KW-0732">Signal</keyword>
<dbReference type="InterPro" id="IPR036907">
    <property type="entry name" value="5'-Nucleotdase_C_sf"/>
</dbReference>
<feature type="domain" description="5'-Nucleotidase C-terminal" evidence="8">
    <location>
        <begin position="350"/>
        <end position="497"/>
    </location>
</feature>
<reference evidence="9 10" key="1">
    <citation type="submission" date="2019-08" db="EMBL/GenBank/DDBJ databases">
        <title>Bacillus genomes from the desert of Cuatro Cienegas, Coahuila.</title>
        <authorList>
            <person name="Olmedo-Alvarez G."/>
        </authorList>
    </citation>
    <scope>NUCLEOTIDE SEQUENCE [LARGE SCALE GENOMIC DNA]</scope>
    <source>
        <strain evidence="9 10">CH451a_14T</strain>
    </source>
</reference>
<feature type="domain" description="Calcineurin-like phosphoesterase" evidence="7">
    <location>
        <begin position="44"/>
        <end position="276"/>
    </location>
</feature>
<dbReference type="Pfam" id="PF00149">
    <property type="entry name" value="Metallophos"/>
    <property type="match status" value="1"/>
</dbReference>
<dbReference type="PRINTS" id="PR01607">
    <property type="entry name" value="APYRASEFAMLY"/>
</dbReference>
<dbReference type="EMBL" id="VTEW01000008">
    <property type="protein sequence ID" value="TYS78540.1"/>
    <property type="molecule type" value="Genomic_DNA"/>
</dbReference>
<dbReference type="GO" id="GO:0008253">
    <property type="term" value="F:5'-nucleotidase activity"/>
    <property type="evidence" value="ECO:0007669"/>
    <property type="project" value="TreeGrafter"/>
</dbReference>
<keyword evidence="3" id="KW-0964">Secreted</keyword>
<evidence type="ECO:0000259" key="7">
    <source>
        <dbReference type="Pfam" id="PF00149"/>
    </source>
</evidence>
<dbReference type="GO" id="GO:0009166">
    <property type="term" value="P:nucleotide catabolic process"/>
    <property type="evidence" value="ECO:0007669"/>
    <property type="project" value="InterPro"/>
</dbReference>
<organism evidence="9 10">
    <name type="scientific">Rossellomorea aquimaris</name>
    <dbReference type="NCBI Taxonomy" id="189382"/>
    <lineage>
        <taxon>Bacteria</taxon>
        <taxon>Bacillati</taxon>
        <taxon>Bacillota</taxon>
        <taxon>Bacilli</taxon>
        <taxon>Bacillales</taxon>
        <taxon>Bacillaceae</taxon>
        <taxon>Rossellomorea</taxon>
    </lineage>
</organism>
<dbReference type="OrthoDB" id="9775118at2"/>
<evidence type="ECO:0000313" key="10">
    <source>
        <dbReference type="Proteomes" id="UP000325054"/>
    </source>
</evidence>
<sequence length="830" mass="88960">MKKSNLLTKLVAAGVLLSTAVAPNVLSVSAAETANTTEVQLLSVNDLHGKIDQEYKIDVNGDEKKENIGRMDYLAAHLKQREAENPNTLIVHSGDMIGGSPPVAALLQDEPVVEIMNAMGFDVGVPGNHEFDEGVEELLRILNGGDHPTGTEGYAGQDFPLTAANVEYKDTGKLMLDPYHIEEVDGKKIGFIGVVTTDTPNMVMPAGIESIQFTDEAAAVNKYSEELKSQGVKAIVVLAHVPGGQDDSLESTGAIKALAESVDDEVDVIYAGHDHMKINDVVDNKLIVQASDYGKAFADVDMTLDAEGQVIEKKAEIVDVLQEGITPDPTVNAILTKYQDEVAPIINEVVGEAAAELKGGYGTKGEIGDNALGNLIADGMMWAMDADFALMNGGGIRDDLNAGDITWGELYNIQPFGNILTKVDIKGKDLYGILSEQIDPQYGPDYSVGGFSYTWASYDGTVDIFLPDGSEIDKDETYSLVVNNYMWTSTGDKYTTLQAEGKNAEIGPIDVDATVDYVKSFDGPIAYEAEGRISQVMLPVERVSGADRYETAVSISSKGWKKSDTVILARGDSYPDALAGTPLAHSLNAPILLTENDTLNKDTLAEIQRLGAENVIILGGTAAISSGVQSALKDKVKNVKRIDGSDRFQTAVNIAAEMEQPGEKAILVYGQGYADSMTIASYAAGEEYPIYLTETDELSPETKEALKKYSEVIVIGGTAAVSDDVFKDIPVKKMRIGGADRFETSRKIIEDLNIKPETIMAATSHDFADGLTGSVLAAKWNGTVLLTKPDSLPAATSSILENDHIEKAMVLGGTKAVSNEVMKDIQSKFE</sequence>
<dbReference type="Gene3D" id="3.40.50.12090">
    <property type="match status" value="2"/>
</dbReference>
<feature type="signal peptide" evidence="6">
    <location>
        <begin position="1"/>
        <end position="30"/>
    </location>
</feature>
<dbReference type="GO" id="GO:0030288">
    <property type="term" value="C:outer membrane-bounded periplasmic space"/>
    <property type="evidence" value="ECO:0007669"/>
    <property type="project" value="TreeGrafter"/>
</dbReference>
<dbReference type="PANTHER" id="PTHR11575">
    <property type="entry name" value="5'-NUCLEOTIDASE-RELATED"/>
    <property type="match status" value="1"/>
</dbReference>
<dbReference type="InterPro" id="IPR029052">
    <property type="entry name" value="Metallo-depent_PP-like"/>
</dbReference>
<dbReference type="SUPFAM" id="SSF56300">
    <property type="entry name" value="Metallo-dependent phosphatases"/>
    <property type="match status" value="1"/>
</dbReference>
<dbReference type="Gene3D" id="3.90.780.10">
    <property type="entry name" value="5'-Nucleotidase, C-terminal domain"/>
    <property type="match status" value="1"/>
</dbReference>
<evidence type="ECO:0000256" key="2">
    <source>
        <dbReference type="ARBA" id="ARBA00022512"/>
    </source>
</evidence>
<keyword evidence="2" id="KW-0134">Cell wall</keyword>
<dbReference type="Gene3D" id="3.60.21.10">
    <property type="match status" value="1"/>
</dbReference>
<feature type="chain" id="PRO_5038743399" description="Trifunctional nucleotide phosphoesterase protein YfkN" evidence="6">
    <location>
        <begin position="31"/>
        <end position="830"/>
    </location>
</feature>
<comment type="caution">
    <text evidence="9">The sequence shown here is derived from an EMBL/GenBank/DDBJ whole genome shotgun (WGS) entry which is preliminary data.</text>
</comment>
<evidence type="ECO:0000259" key="8">
    <source>
        <dbReference type="Pfam" id="PF02872"/>
    </source>
</evidence>
<dbReference type="PANTHER" id="PTHR11575:SF24">
    <property type="entry name" value="5'-NUCLEOTIDASE"/>
    <property type="match status" value="1"/>
</dbReference>
<comment type="subcellular location">
    <subcellularLocation>
        <location evidence="1">Secreted</location>
        <location evidence="1">Cell wall</location>
        <topology evidence="1">Peptidoglycan-anchor</topology>
    </subcellularLocation>
</comment>
<dbReference type="Pfam" id="PF02872">
    <property type="entry name" value="5_nucleotid_C"/>
    <property type="match status" value="1"/>
</dbReference>
<dbReference type="Pfam" id="PF04122">
    <property type="entry name" value="CW_binding_2"/>
    <property type="match status" value="3"/>
</dbReference>
<dbReference type="FunFam" id="3.60.21.10:FF:000052">
    <property type="entry name" value="Endonuclease YhcR"/>
    <property type="match status" value="1"/>
</dbReference>
<dbReference type="Proteomes" id="UP000325054">
    <property type="component" value="Unassembled WGS sequence"/>
</dbReference>
<dbReference type="InterPro" id="IPR004843">
    <property type="entry name" value="Calcineurin-like_PHP"/>
</dbReference>
<dbReference type="InterPro" id="IPR008334">
    <property type="entry name" value="5'-Nucleotdase_C"/>
</dbReference>
<keyword evidence="5" id="KW-0572">Peptidoglycan-anchor</keyword>
<evidence type="ECO:0000256" key="4">
    <source>
        <dbReference type="ARBA" id="ARBA00022729"/>
    </source>
</evidence>
<name>A0A5D4TRR7_9BACI</name>
<dbReference type="InterPro" id="IPR007253">
    <property type="entry name" value="Cell_wall-bd_2"/>
</dbReference>
<protein>
    <recommendedName>
        <fullName evidence="11">Trifunctional nucleotide phosphoesterase protein YfkN</fullName>
    </recommendedName>
</protein>
<evidence type="ECO:0000256" key="3">
    <source>
        <dbReference type="ARBA" id="ARBA00022525"/>
    </source>
</evidence>
<evidence type="ECO:0000256" key="6">
    <source>
        <dbReference type="SAM" id="SignalP"/>
    </source>
</evidence>
<evidence type="ECO:0000313" key="9">
    <source>
        <dbReference type="EMBL" id="TYS78540.1"/>
    </source>
</evidence>
<evidence type="ECO:0000256" key="5">
    <source>
        <dbReference type="ARBA" id="ARBA00023088"/>
    </source>
</evidence>
<evidence type="ECO:0008006" key="11">
    <source>
        <dbReference type="Google" id="ProtNLM"/>
    </source>
</evidence>
<dbReference type="InterPro" id="IPR006179">
    <property type="entry name" value="5_nucleotidase/apyrase"/>
</dbReference>
<evidence type="ECO:0000256" key="1">
    <source>
        <dbReference type="ARBA" id="ARBA00004168"/>
    </source>
</evidence>
<dbReference type="GO" id="GO:0008768">
    <property type="term" value="F:UDP-sugar diphosphatase activity"/>
    <property type="evidence" value="ECO:0007669"/>
    <property type="project" value="TreeGrafter"/>
</dbReference>
<dbReference type="SUPFAM" id="SSF55816">
    <property type="entry name" value="5'-nucleotidase (syn. UDP-sugar hydrolase), C-terminal domain"/>
    <property type="match status" value="1"/>
</dbReference>
<proteinExistence type="predicted"/>
<dbReference type="RefSeq" id="WP_148991977.1">
    <property type="nucleotide sequence ID" value="NZ_VTEW01000008.1"/>
</dbReference>
<gene>
    <name evidence="9" type="ORF">FZC80_12415</name>
</gene>